<reference evidence="7 8" key="1">
    <citation type="submission" date="2014-02" db="EMBL/GenBank/DDBJ databases">
        <title>Transposable element dynamics among asymbiotic and ectomycorrhizal Amanita fungi.</title>
        <authorList>
            <consortium name="DOE Joint Genome Institute"/>
            <person name="Hess J."/>
            <person name="Skrede I."/>
            <person name="Wolfe B."/>
            <person name="LaButti K."/>
            <person name="Ohm R.A."/>
            <person name="Grigoriev I.V."/>
            <person name="Pringle A."/>
        </authorList>
    </citation>
    <scope>NUCLEOTIDE SEQUENCE [LARGE SCALE GENOMIC DNA]</scope>
    <source>
        <strain evidence="7 8">SKay4041</strain>
    </source>
</reference>
<dbReference type="GO" id="GO:0005789">
    <property type="term" value="C:endoplasmic reticulum membrane"/>
    <property type="evidence" value="ECO:0007669"/>
    <property type="project" value="UniProtKB-SubCell"/>
</dbReference>
<dbReference type="AlphaFoldDB" id="A0A2A9NKV8"/>
<dbReference type="STRING" id="703135.A0A2A9NKV8"/>
<sequence length="84" mass="10162">LPPPKPDLGFTRPPKTKWLIFLWRWRIWVEATFVLSMLEPWEKFLLVTLFLLLNSLMLTGIIKYLPLHVSIMQRRAMYYLWGTE</sequence>
<keyword evidence="5 6" id="KW-0472">Membrane</keyword>
<proteinExistence type="predicted"/>
<evidence type="ECO:0000256" key="2">
    <source>
        <dbReference type="ARBA" id="ARBA00022692"/>
    </source>
</evidence>
<dbReference type="OrthoDB" id="202672at2759"/>
<evidence type="ECO:0000256" key="4">
    <source>
        <dbReference type="ARBA" id="ARBA00022989"/>
    </source>
</evidence>
<dbReference type="InterPro" id="IPR024512">
    <property type="entry name" value="Ser_palmitoyltrfase_ssu-like"/>
</dbReference>
<feature type="non-terminal residue" evidence="7">
    <location>
        <position position="84"/>
    </location>
</feature>
<evidence type="ECO:0000256" key="3">
    <source>
        <dbReference type="ARBA" id="ARBA00022824"/>
    </source>
</evidence>
<comment type="subcellular location">
    <subcellularLocation>
        <location evidence="1">Endoplasmic reticulum membrane</location>
        <topology evidence="1">Multi-pass membrane protein</topology>
    </subcellularLocation>
</comment>
<evidence type="ECO:0000256" key="6">
    <source>
        <dbReference type="SAM" id="Phobius"/>
    </source>
</evidence>
<feature type="transmembrane region" description="Helical" evidence="6">
    <location>
        <begin position="44"/>
        <end position="65"/>
    </location>
</feature>
<gene>
    <name evidence="7" type="ORF">AMATHDRAFT_89948</name>
</gene>
<keyword evidence="8" id="KW-1185">Reference proteome</keyword>
<evidence type="ECO:0000256" key="1">
    <source>
        <dbReference type="ARBA" id="ARBA00004477"/>
    </source>
</evidence>
<organism evidence="7 8">
    <name type="scientific">Amanita thiersii Skay4041</name>
    <dbReference type="NCBI Taxonomy" id="703135"/>
    <lineage>
        <taxon>Eukaryota</taxon>
        <taxon>Fungi</taxon>
        <taxon>Dikarya</taxon>
        <taxon>Basidiomycota</taxon>
        <taxon>Agaricomycotina</taxon>
        <taxon>Agaricomycetes</taxon>
        <taxon>Agaricomycetidae</taxon>
        <taxon>Agaricales</taxon>
        <taxon>Pluteineae</taxon>
        <taxon>Amanitaceae</taxon>
        <taxon>Amanita</taxon>
    </lineage>
</organism>
<dbReference type="EMBL" id="KZ301986">
    <property type="protein sequence ID" value="PFH51615.1"/>
    <property type="molecule type" value="Genomic_DNA"/>
</dbReference>
<evidence type="ECO:0000256" key="5">
    <source>
        <dbReference type="ARBA" id="ARBA00023136"/>
    </source>
</evidence>
<protein>
    <submittedName>
        <fullName evidence="7">Uncharacterized protein</fullName>
    </submittedName>
</protein>
<accession>A0A2A9NKV8</accession>
<evidence type="ECO:0000313" key="7">
    <source>
        <dbReference type="EMBL" id="PFH51615.1"/>
    </source>
</evidence>
<dbReference type="Pfam" id="PF11779">
    <property type="entry name" value="SPT_ssu-like"/>
    <property type="match status" value="1"/>
</dbReference>
<evidence type="ECO:0000313" key="8">
    <source>
        <dbReference type="Proteomes" id="UP000242287"/>
    </source>
</evidence>
<name>A0A2A9NKV8_9AGAR</name>
<keyword evidence="4 6" id="KW-1133">Transmembrane helix</keyword>
<feature type="non-terminal residue" evidence="7">
    <location>
        <position position="1"/>
    </location>
</feature>
<dbReference type="Proteomes" id="UP000242287">
    <property type="component" value="Unassembled WGS sequence"/>
</dbReference>
<keyword evidence="2 6" id="KW-0812">Transmembrane</keyword>
<keyword evidence="3" id="KW-0256">Endoplasmic reticulum</keyword>